<dbReference type="AlphaFoldDB" id="A0ABD1HLG0"/>
<evidence type="ECO:0000313" key="11">
    <source>
        <dbReference type="Proteomes" id="UP001567538"/>
    </source>
</evidence>
<keyword evidence="2 8" id="KW-0812">Transmembrane</keyword>
<feature type="transmembrane region" description="Helical" evidence="8">
    <location>
        <begin position="339"/>
        <end position="363"/>
    </location>
</feature>
<dbReference type="SMART" id="SM00248">
    <property type="entry name" value="ANK"/>
    <property type="match status" value="5"/>
</dbReference>
<dbReference type="PANTHER" id="PTHR24186:SF37">
    <property type="entry name" value="PGG DOMAIN-CONTAINING PROTEIN"/>
    <property type="match status" value="1"/>
</dbReference>
<evidence type="ECO:0000256" key="2">
    <source>
        <dbReference type="ARBA" id="ARBA00022692"/>
    </source>
</evidence>
<keyword evidence="5 7" id="KW-0040">ANK repeat</keyword>
<dbReference type="PROSITE" id="PS50297">
    <property type="entry name" value="ANK_REP_REGION"/>
    <property type="match status" value="2"/>
</dbReference>
<dbReference type="EMBL" id="JBEAFC010000004">
    <property type="protein sequence ID" value="KAL1557287.1"/>
    <property type="molecule type" value="Genomic_DNA"/>
</dbReference>
<evidence type="ECO:0000256" key="3">
    <source>
        <dbReference type="ARBA" id="ARBA00022737"/>
    </source>
</evidence>
<dbReference type="GO" id="GO:0016020">
    <property type="term" value="C:membrane"/>
    <property type="evidence" value="ECO:0007669"/>
    <property type="project" value="UniProtKB-SubCell"/>
</dbReference>
<sequence>MAGEKELYEAASIGDATQLQQLVQQDPYLVERVSFPCSRNVVHVATLHGQVAIVEEVLKTSPQLALDLDSTNSSPLHIAAAKGNVEIANRLLSVAPEMCWCRDSQGLNPVHVAAVKGHVEMLEALLREDHLPAKERVQRGQTVLHLCVKHHQLTAFKLLVEMLGEFVYAKDDDGVTILHWIANCKHNKDEVDAIIKKARQEDPNAFLRSDPILVDVEKKREQTVVVMALIATMAFQAALSPPGGVWQEDSPSHRAGEAVMATTHPRMYKHLIAANSVAFTSAIITIFTVAVPLSVGTGLVRTFLYVFSTYVTWATIASIAVSYGGSVLVSSPNTEKQSLVVVVTGVVAVSFTIFGTMLLWNFLPTKFFEFLFIGEDLKKQLRRFRARVWWILDDILSDLFG</sequence>
<comment type="subcellular location">
    <subcellularLocation>
        <location evidence="1">Membrane</location>
        <topology evidence="1">Multi-pass membrane protein</topology>
    </subcellularLocation>
</comment>
<proteinExistence type="predicted"/>
<name>A0ABD1HLG0_SALDI</name>
<dbReference type="PANTHER" id="PTHR24186">
    <property type="entry name" value="PROTEIN PHOSPHATASE 1 REGULATORY SUBUNIT"/>
    <property type="match status" value="1"/>
</dbReference>
<dbReference type="Pfam" id="PF12796">
    <property type="entry name" value="Ank_2"/>
    <property type="match status" value="2"/>
</dbReference>
<feature type="repeat" description="ANK" evidence="7">
    <location>
        <begin position="105"/>
        <end position="127"/>
    </location>
</feature>
<dbReference type="Gene3D" id="1.25.40.20">
    <property type="entry name" value="Ankyrin repeat-containing domain"/>
    <property type="match status" value="1"/>
</dbReference>
<evidence type="ECO:0000313" key="10">
    <source>
        <dbReference type="EMBL" id="KAL1557287.1"/>
    </source>
</evidence>
<comment type="caution">
    <text evidence="10">The sequence shown here is derived from an EMBL/GenBank/DDBJ whole genome shotgun (WGS) entry which is preliminary data.</text>
</comment>
<evidence type="ECO:0000256" key="4">
    <source>
        <dbReference type="ARBA" id="ARBA00022989"/>
    </source>
</evidence>
<feature type="domain" description="PGG" evidence="9">
    <location>
        <begin position="216"/>
        <end position="325"/>
    </location>
</feature>
<evidence type="ECO:0000256" key="6">
    <source>
        <dbReference type="ARBA" id="ARBA00023136"/>
    </source>
</evidence>
<dbReference type="InterPro" id="IPR026961">
    <property type="entry name" value="PGG_dom"/>
</dbReference>
<dbReference type="SUPFAM" id="SSF48403">
    <property type="entry name" value="Ankyrin repeat"/>
    <property type="match status" value="1"/>
</dbReference>
<evidence type="ECO:0000256" key="7">
    <source>
        <dbReference type="PROSITE-ProRule" id="PRU00023"/>
    </source>
</evidence>
<evidence type="ECO:0000259" key="9">
    <source>
        <dbReference type="Pfam" id="PF13962"/>
    </source>
</evidence>
<feature type="transmembrane region" description="Helical" evidence="8">
    <location>
        <begin position="303"/>
        <end position="327"/>
    </location>
</feature>
<dbReference type="InterPro" id="IPR036770">
    <property type="entry name" value="Ankyrin_rpt-contain_sf"/>
</dbReference>
<evidence type="ECO:0000256" key="5">
    <source>
        <dbReference type="ARBA" id="ARBA00023043"/>
    </source>
</evidence>
<evidence type="ECO:0000256" key="1">
    <source>
        <dbReference type="ARBA" id="ARBA00004141"/>
    </source>
</evidence>
<dbReference type="PROSITE" id="PS50088">
    <property type="entry name" value="ANK_REPEAT"/>
    <property type="match status" value="2"/>
</dbReference>
<reference evidence="10 11" key="1">
    <citation type="submission" date="2024-06" db="EMBL/GenBank/DDBJ databases">
        <title>A chromosome level genome sequence of Diviner's sage (Salvia divinorum).</title>
        <authorList>
            <person name="Ford S.A."/>
            <person name="Ro D.-K."/>
            <person name="Ness R.W."/>
            <person name="Phillips M.A."/>
        </authorList>
    </citation>
    <scope>NUCLEOTIDE SEQUENCE [LARGE SCALE GENOMIC DNA]</scope>
    <source>
        <strain evidence="10">SAF-2024a</strain>
        <tissue evidence="10">Leaf</tissue>
    </source>
</reference>
<keyword evidence="6 8" id="KW-0472">Membrane</keyword>
<gene>
    <name evidence="10" type="ORF">AAHA92_07880</name>
</gene>
<dbReference type="InterPro" id="IPR002110">
    <property type="entry name" value="Ankyrin_rpt"/>
</dbReference>
<evidence type="ECO:0000256" key="8">
    <source>
        <dbReference type="SAM" id="Phobius"/>
    </source>
</evidence>
<organism evidence="10 11">
    <name type="scientific">Salvia divinorum</name>
    <name type="common">Maria pastora</name>
    <name type="synonym">Diviner's sage</name>
    <dbReference type="NCBI Taxonomy" id="28513"/>
    <lineage>
        <taxon>Eukaryota</taxon>
        <taxon>Viridiplantae</taxon>
        <taxon>Streptophyta</taxon>
        <taxon>Embryophyta</taxon>
        <taxon>Tracheophyta</taxon>
        <taxon>Spermatophyta</taxon>
        <taxon>Magnoliopsida</taxon>
        <taxon>eudicotyledons</taxon>
        <taxon>Gunneridae</taxon>
        <taxon>Pentapetalae</taxon>
        <taxon>asterids</taxon>
        <taxon>lamiids</taxon>
        <taxon>Lamiales</taxon>
        <taxon>Lamiaceae</taxon>
        <taxon>Nepetoideae</taxon>
        <taxon>Mentheae</taxon>
        <taxon>Salviinae</taxon>
        <taxon>Salvia</taxon>
        <taxon>Salvia subgen. Calosphace</taxon>
    </lineage>
</organism>
<dbReference type="Proteomes" id="UP001567538">
    <property type="component" value="Unassembled WGS sequence"/>
</dbReference>
<keyword evidence="11" id="KW-1185">Reference proteome</keyword>
<feature type="repeat" description="ANK" evidence="7">
    <location>
        <begin position="71"/>
        <end position="93"/>
    </location>
</feature>
<protein>
    <submittedName>
        <fullName evidence="10">Ankyrin repeat-containing protein-like protein</fullName>
    </submittedName>
</protein>
<dbReference type="Pfam" id="PF13962">
    <property type="entry name" value="PGG"/>
    <property type="match status" value="1"/>
</dbReference>
<feature type="transmembrane region" description="Helical" evidence="8">
    <location>
        <begin position="271"/>
        <end position="291"/>
    </location>
</feature>
<keyword evidence="4 8" id="KW-1133">Transmembrane helix</keyword>
<keyword evidence="3" id="KW-0677">Repeat</keyword>
<accession>A0ABD1HLG0</accession>